<dbReference type="RefSeq" id="XP_001011333.1">
    <property type="nucleotide sequence ID" value="XM_001011333.1"/>
</dbReference>
<name>Q231F1_TETTS</name>
<sequence length="298" mass="34581">MQVFANSLFISISALRYFTNKGVTNIKDLYQKCSKNFEKITKQKPKANMFAQYAIKRPKQEIQYQKQQDPRKYPYRKAESAGKSMENNEPIRKNSRNNSKDYYEKLYNLNEGDNQKLIDDVMQMMLVMAEHLQITQEQEENNQNQTPIQQIQNTHNGIPTLQNQVSNNSNSSNNSNNNINNSNNNVNNSSQQFQRDAKKKISIPQIKIIVSSPPKEIQSEPDIMIDDDLKLGDHNFPHQNFQISPLTSFSSNVEEDDDIPDDDYPLSIIESTLYKISAQQYFDVSRISNHIREHIVQL</sequence>
<feature type="compositionally biased region" description="Basic and acidic residues" evidence="1">
    <location>
        <begin position="68"/>
        <end position="80"/>
    </location>
</feature>
<organism evidence="2 3">
    <name type="scientific">Tetrahymena thermophila (strain SB210)</name>
    <dbReference type="NCBI Taxonomy" id="312017"/>
    <lineage>
        <taxon>Eukaryota</taxon>
        <taxon>Sar</taxon>
        <taxon>Alveolata</taxon>
        <taxon>Ciliophora</taxon>
        <taxon>Intramacronucleata</taxon>
        <taxon>Oligohymenophorea</taxon>
        <taxon>Hymenostomatida</taxon>
        <taxon>Tetrahymenina</taxon>
        <taxon>Tetrahymenidae</taxon>
        <taxon>Tetrahymena</taxon>
    </lineage>
</organism>
<feature type="region of interest" description="Disordered" evidence="1">
    <location>
        <begin position="158"/>
        <end position="197"/>
    </location>
</feature>
<evidence type="ECO:0000256" key="1">
    <source>
        <dbReference type="SAM" id="MobiDB-lite"/>
    </source>
</evidence>
<dbReference type="AlphaFoldDB" id="Q231F1"/>
<gene>
    <name evidence="2" type="ORF">TTHERM_00430090</name>
</gene>
<evidence type="ECO:0000313" key="3">
    <source>
        <dbReference type="Proteomes" id="UP000009168"/>
    </source>
</evidence>
<dbReference type="KEGG" id="tet:TTHERM_00430090"/>
<dbReference type="Proteomes" id="UP000009168">
    <property type="component" value="Unassembled WGS sequence"/>
</dbReference>
<evidence type="ECO:0000313" key="2">
    <source>
        <dbReference type="EMBL" id="EAR91088.1"/>
    </source>
</evidence>
<dbReference type="InParanoid" id="Q231F1"/>
<feature type="region of interest" description="Disordered" evidence="1">
    <location>
        <begin position="66"/>
        <end position="97"/>
    </location>
</feature>
<keyword evidence="3" id="KW-1185">Reference proteome</keyword>
<accession>Q231F1</accession>
<feature type="compositionally biased region" description="Low complexity" evidence="1">
    <location>
        <begin position="162"/>
        <end position="192"/>
    </location>
</feature>
<dbReference type="GeneID" id="7847131"/>
<reference evidence="3" key="1">
    <citation type="journal article" date="2006" name="PLoS Biol.">
        <title>Macronuclear genome sequence of the ciliate Tetrahymena thermophila, a model eukaryote.</title>
        <authorList>
            <person name="Eisen J.A."/>
            <person name="Coyne R.S."/>
            <person name="Wu M."/>
            <person name="Wu D."/>
            <person name="Thiagarajan M."/>
            <person name="Wortman J.R."/>
            <person name="Badger J.H."/>
            <person name="Ren Q."/>
            <person name="Amedeo P."/>
            <person name="Jones K.M."/>
            <person name="Tallon L.J."/>
            <person name="Delcher A.L."/>
            <person name="Salzberg S.L."/>
            <person name="Silva J.C."/>
            <person name="Haas B.J."/>
            <person name="Majoros W.H."/>
            <person name="Farzad M."/>
            <person name="Carlton J.M."/>
            <person name="Smith R.K. Jr."/>
            <person name="Garg J."/>
            <person name="Pearlman R.E."/>
            <person name="Karrer K.M."/>
            <person name="Sun L."/>
            <person name="Manning G."/>
            <person name="Elde N.C."/>
            <person name="Turkewitz A.P."/>
            <person name="Asai D.J."/>
            <person name="Wilkes D.E."/>
            <person name="Wang Y."/>
            <person name="Cai H."/>
            <person name="Collins K."/>
            <person name="Stewart B.A."/>
            <person name="Lee S.R."/>
            <person name="Wilamowska K."/>
            <person name="Weinberg Z."/>
            <person name="Ruzzo W.L."/>
            <person name="Wloga D."/>
            <person name="Gaertig J."/>
            <person name="Frankel J."/>
            <person name="Tsao C.-C."/>
            <person name="Gorovsky M.A."/>
            <person name="Keeling P.J."/>
            <person name="Waller R.F."/>
            <person name="Patron N.J."/>
            <person name="Cherry J.M."/>
            <person name="Stover N.A."/>
            <person name="Krieger C.J."/>
            <person name="del Toro C."/>
            <person name="Ryder H.F."/>
            <person name="Williamson S.C."/>
            <person name="Barbeau R.A."/>
            <person name="Hamilton E.P."/>
            <person name="Orias E."/>
        </authorList>
    </citation>
    <scope>NUCLEOTIDE SEQUENCE [LARGE SCALE GENOMIC DNA]</scope>
    <source>
        <strain evidence="3">SB210</strain>
    </source>
</reference>
<protein>
    <submittedName>
        <fullName evidence="2">Uncharacterized protein</fullName>
    </submittedName>
</protein>
<proteinExistence type="predicted"/>
<dbReference type="EMBL" id="GG662532">
    <property type="protein sequence ID" value="EAR91088.1"/>
    <property type="molecule type" value="Genomic_DNA"/>
</dbReference>
<dbReference type="HOGENOM" id="CLU_935333_0_0_1"/>